<evidence type="ECO:0000313" key="1">
    <source>
        <dbReference type="EMBL" id="CAG8662593.1"/>
    </source>
</evidence>
<feature type="non-terminal residue" evidence="1">
    <location>
        <position position="53"/>
    </location>
</feature>
<protein>
    <submittedName>
        <fullName evidence="1">2026_t:CDS:1</fullName>
    </submittedName>
</protein>
<evidence type="ECO:0000313" key="2">
    <source>
        <dbReference type="Proteomes" id="UP000789831"/>
    </source>
</evidence>
<proteinExistence type="predicted"/>
<gene>
    <name evidence="1" type="ORF">AGERDE_LOCUS11888</name>
</gene>
<accession>A0A9N9H931</accession>
<name>A0A9N9H931_9GLOM</name>
<organism evidence="1 2">
    <name type="scientific">Ambispora gerdemannii</name>
    <dbReference type="NCBI Taxonomy" id="144530"/>
    <lineage>
        <taxon>Eukaryota</taxon>
        <taxon>Fungi</taxon>
        <taxon>Fungi incertae sedis</taxon>
        <taxon>Mucoromycota</taxon>
        <taxon>Glomeromycotina</taxon>
        <taxon>Glomeromycetes</taxon>
        <taxon>Archaeosporales</taxon>
        <taxon>Ambisporaceae</taxon>
        <taxon>Ambispora</taxon>
    </lineage>
</organism>
<sequence length="53" mass="5834">MPQNAEIELMVIEDIIVIAELIAIPVPVPVPNNINIKFRNIGLEVENLPSNSV</sequence>
<comment type="caution">
    <text evidence="1">The sequence shown here is derived from an EMBL/GenBank/DDBJ whole genome shotgun (WGS) entry which is preliminary data.</text>
</comment>
<dbReference type="AlphaFoldDB" id="A0A9N9H931"/>
<dbReference type="Proteomes" id="UP000789831">
    <property type="component" value="Unassembled WGS sequence"/>
</dbReference>
<dbReference type="EMBL" id="CAJVPL010006132">
    <property type="protein sequence ID" value="CAG8662593.1"/>
    <property type="molecule type" value="Genomic_DNA"/>
</dbReference>
<reference evidence="1" key="1">
    <citation type="submission" date="2021-06" db="EMBL/GenBank/DDBJ databases">
        <authorList>
            <person name="Kallberg Y."/>
            <person name="Tangrot J."/>
            <person name="Rosling A."/>
        </authorList>
    </citation>
    <scope>NUCLEOTIDE SEQUENCE</scope>
    <source>
        <strain evidence="1">MT106</strain>
    </source>
</reference>
<keyword evidence="2" id="KW-1185">Reference proteome</keyword>